<dbReference type="OrthoDB" id="389074at2"/>
<dbReference type="SUPFAM" id="SSF53383">
    <property type="entry name" value="PLP-dependent transferases"/>
    <property type="match status" value="1"/>
</dbReference>
<dbReference type="Pfam" id="PF00266">
    <property type="entry name" value="Aminotran_5"/>
    <property type="match status" value="1"/>
</dbReference>
<keyword evidence="10" id="KW-1185">Reference proteome</keyword>
<dbReference type="PANTHER" id="PTHR21152">
    <property type="entry name" value="AMINOTRANSFERASE CLASS V"/>
    <property type="match status" value="1"/>
</dbReference>
<evidence type="ECO:0000256" key="2">
    <source>
        <dbReference type="ARBA" id="ARBA00009236"/>
    </source>
</evidence>
<dbReference type="NCBIfam" id="NF046070">
    <property type="entry name" value="PyrdoxPyrvTramin"/>
    <property type="match status" value="1"/>
</dbReference>
<dbReference type="GO" id="GO:0004760">
    <property type="term" value="F:L-serine-pyruvate transaminase activity"/>
    <property type="evidence" value="ECO:0007669"/>
    <property type="project" value="TreeGrafter"/>
</dbReference>
<comment type="similarity">
    <text evidence="2">Belongs to the class-V pyridoxal-phosphate-dependent aminotransferase family.</text>
</comment>
<protein>
    <submittedName>
        <fullName evidence="9">Alanine--glyoxylate aminotransferase family protein</fullName>
    </submittedName>
</protein>
<comment type="caution">
    <text evidence="9">The sequence shown here is derived from an EMBL/GenBank/DDBJ whole genome shotgun (WGS) entry which is preliminary data.</text>
</comment>
<accession>A0A3S3VQA7</accession>
<dbReference type="GO" id="GO:0019265">
    <property type="term" value="P:glycine biosynthetic process, by transamination of glyoxylate"/>
    <property type="evidence" value="ECO:0007669"/>
    <property type="project" value="TreeGrafter"/>
</dbReference>
<dbReference type="RefSeq" id="WP_128441720.1">
    <property type="nucleotide sequence ID" value="NZ_SBIP01000001.1"/>
</dbReference>
<dbReference type="PIRSF" id="PIRSF000524">
    <property type="entry name" value="SPT"/>
    <property type="match status" value="1"/>
</dbReference>
<dbReference type="InterPro" id="IPR015422">
    <property type="entry name" value="PyrdxlP-dep_Trfase_small"/>
</dbReference>
<proteinExistence type="inferred from homology"/>
<dbReference type="PANTHER" id="PTHR21152:SF24">
    <property type="entry name" value="ALANINE--GLYOXYLATE AMINOTRANSFERASE 1"/>
    <property type="match status" value="1"/>
</dbReference>
<evidence type="ECO:0000259" key="8">
    <source>
        <dbReference type="Pfam" id="PF00266"/>
    </source>
</evidence>
<reference evidence="9 10" key="1">
    <citation type="submission" date="2019-01" db="EMBL/GenBank/DDBJ databases">
        <title>The draft genome of Rhizobium sp. 24NR.</title>
        <authorList>
            <person name="Liu L."/>
            <person name="Liang L."/>
            <person name="Shi S."/>
            <person name="Xu L."/>
            <person name="Wang X."/>
            <person name="Li L."/>
            <person name="Zhang X."/>
        </authorList>
    </citation>
    <scope>NUCLEOTIDE SEQUENCE [LARGE SCALE GENOMIC DNA]</scope>
    <source>
        <strain evidence="9 10">24NR</strain>
    </source>
</reference>
<evidence type="ECO:0000313" key="9">
    <source>
        <dbReference type="EMBL" id="RWX81660.1"/>
    </source>
</evidence>
<feature type="modified residue" description="N6-(pyridoxal phosphate)lysine" evidence="7">
    <location>
        <position position="195"/>
    </location>
</feature>
<evidence type="ECO:0000256" key="6">
    <source>
        <dbReference type="PIRSR" id="PIRSR000524-1"/>
    </source>
</evidence>
<evidence type="ECO:0000256" key="3">
    <source>
        <dbReference type="ARBA" id="ARBA00022576"/>
    </source>
</evidence>
<keyword evidence="3 9" id="KW-0032">Aminotransferase</keyword>
<keyword evidence="5 7" id="KW-0663">Pyridoxal phosphate</keyword>
<sequence>MTAKPSQPVFTLTTGPVNCYPEVLSALGRPVYYDYDPAFLATYERISLKLKQAMETKNVPVILHGEPVLALEAVGISVVGKDDVLLNLASGVYGDGYRSWLEPHCREYLDIRVPFNEVVDPAAVEAKLKERPDITVVTVCHHDTPSGTINPVKEIGAIVAKTKAVFVVDAVSSFGGMDILPEEVFSDIFITGPNKCMGCPPGLSMLAISDKGWAKMKANPTAPRGSILSVLDWENAWRKETGFPFTPSVAEVNGLEAALDLYLDEGPQAVWARHALTAKACREGIKAMGLELWTASENFVSPTTTAVRLPEGVEEAELRQVMRDDYGVTISSGRGATLNKLVRIGHMGPTARPIYALVAVAALGAALTKVTGKAYDVGAGSAAVMAVIDTGK</sequence>
<dbReference type="AlphaFoldDB" id="A0A3S3VQA7"/>
<evidence type="ECO:0000313" key="10">
    <source>
        <dbReference type="Proteomes" id="UP000287687"/>
    </source>
</evidence>
<evidence type="ECO:0000256" key="4">
    <source>
        <dbReference type="ARBA" id="ARBA00022679"/>
    </source>
</evidence>
<name>A0A3S3VQA7_9HYPH</name>
<organism evidence="9 10">
    <name type="scientific">Neorhizobium lilium</name>
    <dbReference type="NCBI Taxonomy" id="2503024"/>
    <lineage>
        <taxon>Bacteria</taxon>
        <taxon>Pseudomonadati</taxon>
        <taxon>Pseudomonadota</taxon>
        <taxon>Alphaproteobacteria</taxon>
        <taxon>Hyphomicrobiales</taxon>
        <taxon>Rhizobiaceae</taxon>
        <taxon>Rhizobium/Agrobacterium group</taxon>
        <taxon>Neorhizobium</taxon>
    </lineage>
</organism>
<gene>
    <name evidence="9" type="ORF">EPK99_05215</name>
</gene>
<dbReference type="Gene3D" id="3.90.1150.10">
    <property type="entry name" value="Aspartate Aminotransferase, domain 1"/>
    <property type="match status" value="1"/>
</dbReference>
<comment type="cofactor">
    <cofactor evidence="1 7">
        <name>pyridoxal 5'-phosphate</name>
        <dbReference type="ChEBI" id="CHEBI:597326"/>
    </cofactor>
</comment>
<evidence type="ECO:0000256" key="5">
    <source>
        <dbReference type="ARBA" id="ARBA00022898"/>
    </source>
</evidence>
<dbReference type="Gene3D" id="3.40.640.10">
    <property type="entry name" value="Type I PLP-dependent aspartate aminotransferase-like (Major domain)"/>
    <property type="match status" value="1"/>
</dbReference>
<dbReference type="Proteomes" id="UP000287687">
    <property type="component" value="Unassembled WGS sequence"/>
</dbReference>
<dbReference type="InterPro" id="IPR015421">
    <property type="entry name" value="PyrdxlP-dep_Trfase_major"/>
</dbReference>
<evidence type="ECO:0000256" key="1">
    <source>
        <dbReference type="ARBA" id="ARBA00001933"/>
    </source>
</evidence>
<dbReference type="EMBL" id="SBIP01000001">
    <property type="protein sequence ID" value="RWX81660.1"/>
    <property type="molecule type" value="Genomic_DNA"/>
</dbReference>
<dbReference type="InterPro" id="IPR000192">
    <property type="entry name" value="Aminotrans_V_dom"/>
</dbReference>
<evidence type="ECO:0000256" key="7">
    <source>
        <dbReference type="PIRSR" id="PIRSR000524-50"/>
    </source>
</evidence>
<feature type="binding site" evidence="6">
    <location>
        <position position="343"/>
    </location>
    <ligand>
        <name>substrate</name>
    </ligand>
</feature>
<keyword evidence="4 9" id="KW-0808">Transferase</keyword>
<dbReference type="InterPro" id="IPR024169">
    <property type="entry name" value="SP_NH2Trfase/AEP_transaminase"/>
</dbReference>
<dbReference type="InterPro" id="IPR015424">
    <property type="entry name" value="PyrdxlP-dep_Trfase"/>
</dbReference>
<dbReference type="FunFam" id="3.90.1150.10:FF:000031">
    <property type="entry name" value="Serine--glyoxylate aminotransferase"/>
    <property type="match status" value="1"/>
</dbReference>
<feature type="domain" description="Aminotransferase class V" evidence="8">
    <location>
        <begin position="117"/>
        <end position="337"/>
    </location>
</feature>
<dbReference type="GO" id="GO:0008453">
    <property type="term" value="F:alanine-glyoxylate transaminase activity"/>
    <property type="evidence" value="ECO:0007669"/>
    <property type="project" value="TreeGrafter"/>
</dbReference>